<dbReference type="EMBL" id="JARBHB010000005">
    <property type="protein sequence ID" value="KAJ8882801.1"/>
    <property type="molecule type" value="Genomic_DNA"/>
</dbReference>
<protein>
    <submittedName>
        <fullName evidence="1">Uncharacterized protein</fullName>
    </submittedName>
</protein>
<comment type="caution">
    <text evidence="1">The sequence shown here is derived from an EMBL/GenBank/DDBJ whole genome shotgun (WGS) entry which is preliminary data.</text>
</comment>
<organism evidence="1 2">
    <name type="scientific">Dryococelus australis</name>
    <dbReference type="NCBI Taxonomy" id="614101"/>
    <lineage>
        <taxon>Eukaryota</taxon>
        <taxon>Metazoa</taxon>
        <taxon>Ecdysozoa</taxon>
        <taxon>Arthropoda</taxon>
        <taxon>Hexapoda</taxon>
        <taxon>Insecta</taxon>
        <taxon>Pterygota</taxon>
        <taxon>Neoptera</taxon>
        <taxon>Polyneoptera</taxon>
        <taxon>Phasmatodea</taxon>
        <taxon>Verophasmatodea</taxon>
        <taxon>Anareolatae</taxon>
        <taxon>Phasmatidae</taxon>
        <taxon>Eurycanthinae</taxon>
        <taxon>Dryococelus</taxon>
    </lineage>
</organism>
<evidence type="ECO:0000313" key="2">
    <source>
        <dbReference type="Proteomes" id="UP001159363"/>
    </source>
</evidence>
<sequence>MFNFCKSNIMGIIFFYLNENYIKITASHFHDRFENAQQVPKTRQKHSFDATLANLPIDVPVVKEKAYIACVHISQDVSGEKYLE</sequence>
<gene>
    <name evidence="1" type="ORF">PR048_014615</name>
</gene>
<name>A0ABQ9HF48_9NEOP</name>
<keyword evidence="2" id="KW-1185">Reference proteome</keyword>
<proteinExistence type="predicted"/>
<reference evidence="1 2" key="1">
    <citation type="submission" date="2023-02" db="EMBL/GenBank/DDBJ databases">
        <title>LHISI_Scaffold_Assembly.</title>
        <authorList>
            <person name="Stuart O.P."/>
            <person name="Cleave R."/>
            <person name="Magrath M.J.L."/>
            <person name="Mikheyev A.S."/>
        </authorList>
    </citation>
    <scope>NUCLEOTIDE SEQUENCE [LARGE SCALE GENOMIC DNA]</scope>
    <source>
        <strain evidence="1">Daus_M_001</strain>
        <tissue evidence="1">Leg muscle</tissue>
    </source>
</reference>
<dbReference type="Proteomes" id="UP001159363">
    <property type="component" value="Chromosome 4"/>
</dbReference>
<accession>A0ABQ9HF48</accession>
<evidence type="ECO:0000313" key="1">
    <source>
        <dbReference type="EMBL" id="KAJ8882801.1"/>
    </source>
</evidence>